<organism evidence="2 3">
    <name type="scientific">Puccinia sorghi</name>
    <dbReference type="NCBI Taxonomy" id="27349"/>
    <lineage>
        <taxon>Eukaryota</taxon>
        <taxon>Fungi</taxon>
        <taxon>Dikarya</taxon>
        <taxon>Basidiomycota</taxon>
        <taxon>Pucciniomycotina</taxon>
        <taxon>Pucciniomycetes</taxon>
        <taxon>Pucciniales</taxon>
        <taxon>Pucciniaceae</taxon>
        <taxon>Puccinia</taxon>
    </lineage>
</organism>
<evidence type="ECO:0000313" key="2">
    <source>
        <dbReference type="EMBL" id="KNZ57139.1"/>
    </source>
</evidence>
<sequence>MKSVIKRLKRRSSPTVASAPMSPAVSMQTDHPVMTTSSPRQEQSIGTIRETASTTPPSNPSAQAPPFSLAPNRSSGLAQSTSHHQGQQRVVQGDSSLRIPPNTNSSSSIALEGPSYNQMLRSTSRVSSNAEENPSAHSPREEGAQLKSEKDEGMSNPSFPKGSSVRTFGDKPHQSQLKQPFLEDSERNSSTYHEVRHTLKQFCHVLAVVHETIHKHVVEEVQKVKLHERHFTYIQHHVQPIIQTSSQVESQDYRIELPNQDPPGPDGDRINIRRNSKLDTIIQDLIESNRQRYEADGMHNLQPEQPHEASSAVEHHGAVVHNYHFIQPVDQAQSTKKPPGETSAQQIRQLNKLIDGLQAENRDLKKSLSRACPCKQKFCALSFETDQVD</sequence>
<feature type="compositionally biased region" description="Polar residues" evidence="1">
    <location>
        <begin position="25"/>
        <end position="62"/>
    </location>
</feature>
<feature type="compositionally biased region" description="Polar residues" evidence="1">
    <location>
        <begin position="71"/>
        <end position="136"/>
    </location>
</feature>
<dbReference type="EMBL" id="LAVV01007094">
    <property type="protein sequence ID" value="KNZ57139.1"/>
    <property type="molecule type" value="Genomic_DNA"/>
</dbReference>
<protein>
    <submittedName>
        <fullName evidence="2">Uncharacterized protein</fullName>
    </submittedName>
</protein>
<gene>
    <name evidence="2" type="ORF">VP01_2231g3</name>
</gene>
<proteinExistence type="predicted"/>
<dbReference type="VEuPathDB" id="FungiDB:VP01_2231g3"/>
<feature type="compositionally biased region" description="Basic and acidic residues" evidence="1">
    <location>
        <begin position="138"/>
        <end position="153"/>
    </location>
</feature>
<dbReference type="Proteomes" id="UP000037035">
    <property type="component" value="Unassembled WGS sequence"/>
</dbReference>
<keyword evidence="3" id="KW-1185">Reference proteome</keyword>
<dbReference type="OrthoDB" id="2501673at2759"/>
<accession>A0A0L6V8V0</accession>
<comment type="caution">
    <text evidence="2">The sequence shown here is derived from an EMBL/GenBank/DDBJ whole genome shotgun (WGS) entry which is preliminary data.</text>
</comment>
<evidence type="ECO:0000256" key="1">
    <source>
        <dbReference type="SAM" id="MobiDB-lite"/>
    </source>
</evidence>
<feature type="compositionally biased region" description="Basic residues" evidence="1">
    <location>
        <begin position="1"/>
        <end position="12"/>
    </location>
</feature>
<feature type="region of interest" description="Disordered" evidence="1">
    <location>
        <begin position="1"/>
        <end position="189"/>
    </location>
</feature>
<evidence type="ECO:0000313" key="3">
    <source>
        <dbReference type="Proteomes" id="UP000037035"/>
    </source>
</evidence>
<reference evidence="2 3" key="1">
    <citation type="submission" date="2015-08" db="EMBL/GenBank/DDBJ databases">
        <title>Next Generation Sequencing and Analysis of the Genome of Puccinia sorghi L Schw, the Causal Agent of Maize Common Rust.</title>
        <authorList>
            <person name="Rochi L."/>
            <person name="Burguener G."/>
            <person name="Darino M."/>
            <person name="Turjanski A."/>
            <person name="Kreff E."/>
            <person name="Dieguez M.J."/>
            <person name="Sacco F."/>
        </authorList>
    </citation>
    <scope>NUCLEOTIDE SEQUENCE [LARGE SCALE GENOMIC DNA]</scope>
    <source>
        <strain evidence="2 3">RO10H11247</strain>
    </source>
</reference>
<dbReference type="AlphaFoldDB" id="A0A0L6V8V0"/>
<name>A0A0L6V8V0_9BASI</name>